<feature type="domain" description="TadE-like" evidence="2">
    <location>
        <begin position="12"/>
        <end position="53"/>
    </location>
</feature>
<protein>
    <submittedName>
        <fullName evidence="3">Flp pilus assembly protein TadG</fullName>
    </submittedName>
</protein>
<dbReference type="InterPro" id="IPR012495">
    <property type="entry name" value="TadE-like_dom"/>
</dbReference>
<dbReference type="EMBL" id="FYEK01000077">
    <property type="protein sequence ID" value="SNB75695.1"/>
    <property type="molecule type" value="Genomic_DNA"/>
</dbReference>
<dbReference type="Pfam" id="PF07811">
    <property type="entry name" value="TadE"/>
    <property type="match status" value="1"/>
</dbReference>
<keyword evidence="1" id="KW-1133">Transmembrane helix</keyword>
<evidence type="ECO:0000259" key="2">
    <source>
        <dbReference type="Pfam" id="PF07811"/>
    </source>
</evidence>
<evidence type="ECO:0000313" key="3">
    <source>
        <dbReference type="EMBL" id="SNB75695.1"/>
    </source>
</evidence>
<feature type="transmembrane region" description="Helical" evidence="1">
    <location>
        <begin position="20"/>
        <end position="44"/>
    </location>
</feature>
<accession>A0A212RT66</accession>
<name>A0A212RT66_9CHLR</name>
<keyword evidence="4" id="KW-1185">Reference proteome</keyword>
<dbReference type="InParanoid" id="A0A212RT66"/>
<dbReference type="AlphaFoldDB" id="A0A212RT66"/>
<evidence type="ECO:0000313" key="4">
    <source>
        <dbReference type="Proteomes" id="UP000197025"/>
    </source>
</evidence>
<keyword evidence="1" id="KW-0812">Transmembrane</keyword>
<reference evidence="4" key="1">
    <citation type="submission" date="2017-06" db="EMBL/GenBank/DDBJ databases">
        <authorList>
            <person name="Varghese N."/>
            <person name="Submissions S."/>
        </authorList>
    </citation>
    <scope>NUCLEOTIDE SEQUENCE [LARGE SCALE GENOMIC DNA]</scope>
    <source>
        <strain evidence="4">JAD2</strain>
    </source>
</reference>
<sequence length="200" mass="22182">MSERGRRGRRAQSIVELAILLPLFLILIAGLTEIGFAIAAYLSLQDAVREAARFGADGDPCLYADRQEDPRDPSAVCGSDLFLNPISQRFDEAFQPYALNSGLGDDLVISAFGVRQDGTLVWRLPRDAPNGWSRFNNQSSRVTNEAITAQVGRSPSKGILIVEAYYHYRQRLGLFTSIFPEIIPMYASAWMPLPSVDPME</sequence>
<dbReference type="RefSeq" id="WP_088572453.1">
    <property type="nucleotide sequence ID" value="NZ_FYEK01000077.1"/>
</dbReference>
<organism evidence="3 4">
    <name type="scientific">Thermoflexus hugenholtzii JAD2</name>
    <dbReference type="NCBI Taxonomy" id="877466"/>
    <lineage>
        <taxon>Bacteria</taxon>
        <taxon>Bacillati</taxon>
        <taxon>Chloroflexota</taxon>
        <taxon>Thermoflexia</taxon>
        <taxon>Thermoflexales</taxon>
        <taxon>Thermoflexaceae</taxon>
        <taxon>Thermoflexus</taxon>
    </lineage>
</organism>
<keyword evidence="1" id="KW-0472">Membrane</keyword>
<evidence type="ECO:0000256" key="1">
    <source>
        <dbReference type="SAM" id="Phobius"/>
    </source>
</evidence>
<proteinExistence type="predicted"/>
<gene>
    <name evidence="3" type="ORF">SAMN02746019_00020240</name>
</gene>
<dbReference type="OrthoDB" id="160498at2"/>
<dbReference type="Proteomes" id="UP000197025">
    <property type="component" value="Unassembled WGS sequence"/>
</dbReference>